<evidence type="ECO:0000313" key="4">
    <source>
        <dbReference type="Proteomes" id="UP000214760"/>
    </source>
</evidence>
<reference evidence="3 4" key="1">
    <citation type="submission" date="2016-10" db="EMBL/GenBank/DDBJ databases">
        <authorList>
            <person name="de Groot N.N."/>
        </authorList>
    </citation>
    <scope>NUCLEOTIDE SEQUENCE [LARGE SCALE GENOMIC DNA]</scope>
    <source>
        <strain evidence="3 4">F</strain>
    </source>
</reference>
<evidence type="ECO:0000259" key="2">
    <source>
        <dbReference type="Pfam" id="PF01478"/>
    </source>
</evidence>
<dbReference type="GO" id="GO:0004190">
    <property type="term" value="F:aspartic-type endopeptidase activity"/>
    <property type="evidence" value="ECO:0007669"/>
    <property type="project" value="InterPro"/>
</dbReference>
<evidence type="ECO:0000256" key="1">
    <source>
        <dbReference type="SAM" id="Phobius"/>
    </source>
</evidence>
<dbReference type="InterPro" id="IPR000045">
    <property type="entry name" value="Prepilin_IV_endopep_pep"/>
</dbReference>
<protein>
    <submittedName>
        <fullName evidence="3">Type IV leader peptidase family protein</fullName>
    </submittedName>
</protein>
<feature type="transmembrane region" description="Helical" evidence="1">
    <location>
        <begin position="107"/>
        <end position="129"/>
    </location>
</feature>
<sequence>MTAMVRMIYFVILGWMAISDLRTKTIPVWAPWIMGITGLLFCTAPGLIENPACYAGEEGFGQILFRFLPGIAALILSHLSRESIGRGDGGILLSLAFWLDAGDLSRIALAAAAFCGIYGMLLCGWSILGGRGIAGIRKRRIPYLPFLCAASVMIQGNML</sequence>
<accession>A0A1I6JWB2</accession>
<dbReference type="Proteomes" id="UP000214760">
    <property type="component" value="Unassembled WGS sequence"/>
</dbReference>
<gene>
    <name evidence="3" type="ORF">SAMN02910262_02016</name>
</gene>
<keyword evidence="1" id="KW-1133">Transmembrane helix</keyword>
<dbReference type="GO" id="GO:0016020">
    <property type="term" value="C:membrane"/>
    <property type="evidence" value="ECO:0007669"/>
    <property type="project" value="InterPro"/>
</dbReference>
<keyword evidence="1" id="KW-0812">Transmembrane</keyword>
<dbReference type="Gene3D" id="1.20.120.1220">
    <property type="match status" value="1"/>
</dbReference>
<dbReference type="RefSeq" id="WP_031473590.1">
    <property type="nucleotide sequence ID" value="NZ_FOZC01000012.1"/>
</dbReference>
<keyword evidence="1" id="KW-0472">Membrane</keyword>
<dbReference type="EMBL" id="FOZC01000012">
    <property type="protein sequence ID" value="SFR83233.1"/>
    <property type="molecule type" value="Genomic_DNA"/>
</dbReference>
<feature type="transmembrane region" description="Helical" evidence="1">
    <location>
        <begin position="29"/>
        <end position="48"/>
    </location>
</feature>
<organism evidence="3 4">
    <name type="scientific">[Clostridium] aminophilum</name>
    <dbReference type="NCBI Taxonomy" id="1526"/>
    <lineage>
        <taxon>Bacteria</taxon>
        <taxon>Bacillati</taxon>
        <taxon>Bacillota</taxon>
        <taxon>Clostridia</taxon>
        <taxon>Lachnospirales</taxon>
        <taxon>Lachnospiraceae</taxon>
    </lineage>
</organism>
<feature type="domain" description="Prepilin type IV endopeptidase peptidase" evidence="2">
    <location>
        <begin position="7"/>
        <end position="119"/>
    </location>
</feature>
<dbReference type="AlphaFoldDB" id="A0A1I6JWB2"/>
<proteinExistence type="predicted"/>
<dbReference type="Pfam" id="PF01478">
    <property type="entry name" value="Peptidase_A24"/>
    <property type="match status" value="1"/>
</dbReference>
<name>A0A1I6JWB2_9FIRM</name>
<evidence type="ECO:0000313" key="3">
    <source>
        <dbReference type="EMBL" id="SFR83233.1"/>
    </source>
</evidence>